<evidence type="ECO:0000256" key="1">
    <source>
        <dbReference type="SAM" id="Phobius"/>
    </source>
</evidence>
<protein>
    <submittedName>
        <fullName evidence="2">Uncharacterized protein</fullName>
    </submittedName>
</protein>
<proteinExistence type="predicted"/>
<dbReference type="EMBL" id="CP014038">
    <property type="protein sequence ID" value="AMF96646.1"/>
    <property type="molecule type" value="Genomic_DNA"/>
</dbReference>
<keyword evidence="1" id="KW-0812">Transmembrane</keyword>
<evidence type="ECO:0000313" key="3">
    <source>
        <dbReference type="Proteomes" id="UP000067422"/>
    </source>
</evidence>
<accession>A0ABM5XUF7</accession>
<keyword evidence="1" id="KW-0472">Membrane</keyword>
<keyword evidence="1" id="KW-1133">Transmembrane helix</keyword>
<feature type="transmembrane region" description="Helical" evidence="1">
    <location>
        <begin position="40"/>
        <end position="60"/>
    </location>
</feature>
<gene>
    <name evidence="2" type="ORF">AL538_02315</name>
</gene>
<reference evidence="2" key="1">
    <citation type="submission" date="2018-01" db="EMBL/GenBank/DDBJ databases">
        <title>FDA dAtabase for Regulatory Grade micrObial Sequences (FDA-ARGOS): Supporting development and validation of Infectious Disease Dx tests.</title>
        <authorList>
            <person name="Hoffmann M."/>
            <person name="Allard M."/>
            <person name="Evans P."/>
            <person name="Brown E."/>
            <person name="Tallon L."/>
            <person name="Sadzewicz L."/>
            <person name="Sengamalay N."/>
            <person name="Ott S."/>
            <person name="Godinez A."/>
            <person name="Nagaraj S."/>
            <person name="Vyas G."/>
            <person name="Aluvathingal J."/>
            <person name="Nadendla S."/>
            <person name="Geyer C."/>
            <person name="Sichtig H."/>
        </authorList>
    </citation>
    <scope>NUCLEOTIDE SEQUENCE</scope>
    <source>
        <strain evidence="2">FDAARGOS_107</strain>
    </source>
</reference>
<dbReference type="Proteomes" id="UP000067422">
    <property type="component" value="Chromosome 1"/>
</dbReference>
<sequence length="61" mass="6857">MGSHGWAQATCRDRMLVAIVYVIVTLLMVKVLLEKRVSKSVLFYFALELYFGAVAVASYID</sequence>
<keyword evidence="3" id="KW-1185">Reference proteome</keyword>
<feature type="transmembrane region" description="Helical" evidence="1">
    <location>
        <begin position="15"/>
        <end position="33"/>
    </location>
</feature>
<evidence type="ECO:0000313" key="2">
    <source>
        <dbReference type="EMBL" id="AMF96646.1"/>
    </source>
</evidence>
<name>A0ABM5XUF7_VIBHA</name>
<organism evidence="2 3">
    <name type="scientific">Vibrio harveyi</name>
    <name type="common">Beneckea harveyi</name>
    <dbReference type="NCBI Taxonomy" id="669"/>
    <lineage>
        <taxon>Bacteria</taxon>
        <taxon>Pseudomonadati</taxon>
        <taxon>Pseudomonadota</taxon>
        <taxon>Gammaproteobacteria</taxon>
        <taxon>Vibrionales</taxon>
        <taxon>Vibrionaceae</taxon>
        <taxon>Vibrio</taxon>
    </lineage>
</organism>